<dbReference type="FunFam" id="3.20.20.70:FF:000009">
    <property type="entry name" value="1-(5-phosphoribosyl)-5-[(5-phosphoribosylamino)methylideneamino] imidazole-4-carboxamide isomerase"/>
    <property type="match status" value="1"/>
</dbReference>
<evidence type="ECO:0000256" key="13">
    <source>
        <dbReference type="RuleBase" id="RU003657"/>
    </source>
</evidence>
<dbReference type="OrthoDB" id="9781903at2"/>
<evidence type="ECO:0000256" key="14">
    <source>
        <dbReference type="RuleBase" id="RU003658"/>
    </source>
</evidence>
<evidence type="ECO:0000256" key="11">
    <source>
        <dbReference type="ARBA" id="ARBA00030547"/>
    </source>
</evidence>
<dbReference type="InterPro" id="IPR011060">
    <property type="entry name" value="RibuloseP-bd_barrel"/>
</dbReference>
<dbReference type="CDD" id="cd04732">
    <property type="entry name" value="HisA"/>
    <property type="match status" value="1"/>
</dbReference>
<feature type="active site" description="Proton donor" evidence="12">
    <location>
        <position position="129"/>
    </location>
</feature>
<evidence type="ECO:0000256" key="8">
    <source>
        <dbReference type="ARBA" id="ARBA00022605"/>
    </source>
</evidence>
<dbReference type="InterPro" id="IPR006062">
    <property type="entry name" value="His_biosynth"/>
</dbReference>
<evidence type="ECO:0000256" key="4">
    <source>
        <dbReference type="ARBA" id="ARBA00009667"/>
    </source>
</evidence>
<comment type="subcellular location">
    <subcellularLocation>
        <location evidence="2 12 14">Cytoplasm</location>
    </subcellularLocation>
</comment>
<evidence type="ECO:0000256" key="10">
    <source>
        <dbReference type="ARBA" id="ARBA00023235"/>
    </source>
</evidence>
<dbReference type="STRING" id="1122930.SAMN02745168_0519"/>
<dbReference type="Proteomes" id="UP000192790">
    <property type="component" value="Unassembled WGS sequence"/>
</dbReference>
<dbReference type="SUPFAM" id="SSF51366">
    <property type="entry name" value="Ribulose-phoshate binding barrel"/>
    <property type="match status" value="1"/>
</dbReference>
<dbReference type="UniPathway" id="UPA00031">
    <property type="reaction ID" value="UER00009"/>
</dbReference>
<evidence type="ECO:0000256" key="3">
    <source>
        <dbReference type="ARBA" id="ARBA00005133"/>
    </source>
</evidence>
<dbReference type="GO" id="GO:0000105">
    <property type="term" value="P:L-histidine biosynthetic process"/>
    <property type="evidence" value="ECO:0007669"/>
    <property type="project" value="UniProtKB-UniRule"/>
</dbReference>
<keyword evidence="16" id="KW-1185">Reference proteome</keyword>
<sequence>MKILPAIDLKDGACVRLNKGDFGTVHRVADDAVEAALGFAAAGAKMVHMVDLDGAKDGVGKNGALVRAVAEKSGLQVELGGGLRSMEALERADAMGVYRMVLGSAAVNDPEFLRAAVVRYKDRIAVGIDAKDGMVRTAGWTEDAGLDYHRFARIMESFGVKTIIFTDIDTDGMLSGPSYERLAALRRSTYCNLIASGGVTTLEDVRRLRDLGMDGAIIGKALYAGTIDLKEAVREAGEQC</sequence>
<comment type="similarity">
    <text evidence="4 12 13">Belongs to the HisA/HisF family.</text>
</comment>
<organism evidence="15 16">
    <name type="scientific">Papillibacter cinnamivorans DSM 12816</name>
    <dbReference type="NCBI Taxonomy" id="1122930"/>
    <lineage>
        <taxon>Bacteria</taxon>
        <taxon>Bacillati</taxon>
        <taxon>Bacillota</taxon>
        <taxon>Clostridia</taxon>
        <taxon>Eubacteriales</taxon>
        <taxon>Oscillospiraceae</taxon>
        <taxon>Papillibacter</taxon>
    </lineage>
</organism>
<evidence type="ECO:0000313" key="15">
    <source>
        <dbReference type="EMBL" id="SMC37152.1"/>
    </source>
</evidence>
<reference evidence="15 16" key="1">
    <citation type="submission" date="2017-04" db="EMBL/GenBank/DDBJ databases">
        <authorList>
            <person name="Afonso C.L."/>
            <person name="Miller P.J."/>
            <person name="Scott M.A."/>
            <person name="Spackman E."/>
            <person name="Goraichik I."/>
            <person name="Dimitrov K.M."/>
            <person name="Suarez D.L."/>
            <person name="Swayne D.E."/>
        </authorList>
    </citation>
    <scope>NUCLEOTIDE SEQUENCE [LARGE SCALE GENOMIC DNA]</scope>
    <source>
        <strain evidence="15 16">DSM 12816</strain>
    </source>
</reference>
<accession>A0A1W1YLZ5</accession>
<dbReference type="HAMAP" id="MF_01014">
    <property type="entry name" value="HisA"/>
    <property type="match status" value="1"/>
</dbReference>
<comment type="pathway">
    <text evidence="3 12 14">Amino-acid biosynthesis; L-histidine biosynthesis; L-histidine from 5-phospho-alpha-D-ribose 1-diphosphate: step 4/9.</text>
</comment>
<evidence type="ECO:0000256" key="12">
    <source>
        <dbReference type="HAMAP-Rule" id="MF_01014"/>
    </source>
</evidence>
<comment type="catalytic activity">
    <reaction evidence="1 12 14">
        <text>1-(5-phospho-beta-D-ribosyl)-5-[(5-phospho-beta-D-ribosylamino)methylideneamino]imidazole-4-carboxamide = 5-[(5-phospho-1-deoxy-D-ribulos-1-ylimino)methylamino]-1-(5-phospho-beta-D-ribosyl)imidazole-4-carboxamide</text>
        <dbReference type="Rhea" id="RHEA:15469"/>
        <dbReference type="ChEBI" id="CHEBI:58435"/>
        <dbReference type="ChEBI" id="CHEBI:58525"/>
        <dbReference type="EC" id="5.3.1.16"/>
    </reaction>
</comment>
<dbReference type="PANTHER" id="PTHR43090">
    <property type="entry name" value="1-(5-PHOSPHORIBOSYL)-5-[(5-PHOSPHORIBOSYLAMINO)METHYLIDENEAMINO] IMIDAZOLE-4-CARBOXAMIDE ISOMERASE"/>
    <property type="match status" value="1"/>
</dbReference>
<dbReference type="InterPro" id="IPR023016">
    <property type="entry name" value="HisA/PriA"/>
</dbReference>
<dbReference type="RefSeq" id="WP_084233156.1">
    <property type="nucleotide sequence ID" value="NZ_FWXW01000001.1"/>
</dbReference>
<name>A0A1W1YLZ5_9FIRM</name>
<dbReference type="PANTHER" id="PTHR43090:SF2">
    <property type="entry name" value="1-(5-PHOSPHORIBOSYL)-5-[(5-PHOSPHORIBOSYLAMINO)METHYLIDENEAMINO] IMIDAZOLE-4-CARBOXAMIDE ISOMERASE"/>
    <property type="match status" value="1"/>
</dbReference>
<gene>
    <name evidence="12" type="primary">hisA</name>
    <name evidence="15" type="ORF">SAMN02745168_0519</name>
</gene>
<dbReference type="GO" id="GO:0005737">
    <property type="term" value="C:cytoplasm"/>
    <property type="evidence" value="ECO:0007669"/>
    <property type="project" value="UniProtKB-SubCell"/>
</dbReference>
<feature type="active site" description="Proton acceptor" evidence="12">
    <location>
        <position position="8"/>
    </location>
</feature>
<dbReference type="Pfam" id="PF00977">
    <property type="entry name" value="His_biosynth"/>
    <property type="match status" value="1"/>
</dbReference>
<evidence type="ECO:0000256" key="2">
    <source>
        <dbReference type="ARBA" id="ARBA00004496"/>
    </source>
</evidence>
<keyword evidence="8 12" id="KW-0028">Amino-acid biosynthesis</keyword>
<evidence type="ECO:0000256" key="7">
    <source>
        <dbReference type="ARBA" id="ARBA00022490"/>
    </source>
</evidence>
<protein>
    <recommendedName>
        <fullName evidence="6 12">1-(5-phosphoribosyl)-5-[(5-phosphoribosylamino)methylideneamino] imidazole-4-carboxamide isomerase</fullName>
        <ecNumber evidence="5 12">5.3.1.16</ecNumber>
    </recommendedName>
    <alternativeName>
        <fullName evidence="11 12">Phosphoribosylformimino-5-aminoimidazole carboxamide ribotide isomerase</fullName>
    </alternativeName>
</protein>
<evidence type="ECO:0000256" key="1">
    <source>
        <dbReference type="ARBA" id="ARBA00000901"/>
    </source>
</evidence>
<keyword evidence="9 12" id="KW-0368">Histidine biosynthesis</keyword>
<keyword evidence="7 12" id="KW-0963">Cytoplasm</keyword>
<evidence type="ECO:0000256" key="9">
    <source>
        <dbReference type="ARBA" id="ARBA00023102"/>
    </source>
</evidence>
<evidence type="ECO:0000256" key="5">
    <source>
        <dbReference type="ARBA" id="ARBA00012550"/>
    </source>
</evidence>
<proteinExistence type="inferred from homology"/>
<dbReference type="InterPro" id="IPR006063">
    <property type="entry name" value="HisA_bact_arch"/>
</dbReference>
<dbReference type="InterPro" id="IPR013785">
    <property type="entry name" value="Aldolase_TIM"/>
</dbReference>
<evidence type="ECO:0000313" key="16">
    <source>
        <dbReference type="Proteomes" id="UP000192790"/>
    </source>
</evidence>
<dbReference type="GO" id="GO:0003949">
    <property type="term" value="F:1-(5-phosphoribosyl)-5-[(5-phosphoribosylamino)methylideneamino]imidazole-4-carboxamide isomerase activity"/>
    <property type="evidence" value="ECO:0007669"/>
    <property type="project" value="UniProtKB-UniRule"/>
</dbReference>
<dbReference type="EC" id="5.3.1.16" evidence="5 12"/>
<dbReference type="GO" id="GO:0000162">
    <property type="term" value="P:L-tryptophan biosynthetic process"/>
    <property type="evidence" value="ECO:0007669"/>
    <property type="project" value="TreeGrafter"/>
</dbReference>
<dbReference type="AlphaFoldDB" id="A0A1W1YLZ5"/>
<dbReference type="NCBIfam" id="TIGR00007">
    <property type="entry name" value="1-(5-phosphoribosyl)-5-[(5-phosphoribosylamino)methylideneamino]imidazole-4-carboxamide isomerase"/>
    <property type="match status" value="1"/>
</dbReference>
<dbReference type="InterPro" id="IPR044524">
    <property type="entry name" value="Isoase_HisA-like"/>
</dbReference>
<dbReference type="EMBL" id="FWXW01000001">
    <property type="protein sequence ID" value="SMC37152.1"/>
    <property type="molecule type" value="Genomic_DNA"/>
</dbReference>
<evidence type="ECO:0000256" key="6">
    <source>
        <dbReference type="ARBA" id="ARBA00018464"/>
    </source>
</evidence>
<dbReference type="Gene3D" id="3.20.20.70">
    <property type="entry name" value="Aldolase class I"/>
    <property type="match status" value="1"/>
</dbReference>
<keyword evidence="10 12" id="KW-0413">Isomerase</keyword>